<comment type="caution">
    <text evidence="8">The sequence shown here is derived from an EMBL/GenBank/DDBJ whole genome shotgun (WGS) entry which is preliminary data.</text>
</comment>
<dbReference type="InterPro" id="IPR036661">
    <property type="entry name" value="Luciferase-like_sf"/>
</dbReference>
<evidence type="ECO:0000256" key="3">
    <source>
        <dbReference type="ARBA" id="ARBA00023002"/>
    </source>
</evidence>
<name>A0A556ANM4_9BURK</name>
<feature type="binding site" evidence="6">
    <location>
        <position position="161"/>
    </location>
    <ligand>
        <name>FMN</name>
        <dbReference type="ChEBI" id="CHEBI:58210"/>
    </ligand>
</feature>
<dbReference type="Proteomes" id="UP000318405">
    <property type="component" value="Unassembled WGS sequence"/>
</dbReference>
<feature type="binding site" evidence="6">
    <location>
        <position position="232"/>
    </location>
    <ligand>
        <name>FMN</name>
        <dbReference type="ChEBI" id="CHEBI:58210"/>
    </ligand>
</feature>
<proteinExistence type="inferred from homology"/>
<keyword evidence="9" id="KW-1185">Reference proteome</keyword>
<evidence type="ECO:0000313" key="8">
    <source>
        <dbReference type="EMBL" id="TSH94482.1"/>
    </source>
</evidence>
<evidence type="ECO:0000259" key="7">
    <source>
        <dbReference type="Pfam" id="PF00296"/>
    </source>
</evidence>
<evidence type="ECO:0000256" key="5">
    <source>
        <dbReference type="ARBA" id="ARBA00033748"/>
    </source>
</evidence>
<dbReference type="Pfam" id="PF00296">
    <property type="entry name" value="Bac_luciferase"/>
    <property type="match status" value="1"/>
</dbReference>
<feature type="binding site" evidence="6">
    <location>
        <position position="107"/>
    </location>
    <ligand>
        <name>FMN</name>
        <dbReference type="ChEBI" id="CHEBI:58210"/>
    </ligand>
</feature>
<protein>
    <submittedName>
        <fullName evidence="8">LLM class flavin-dependent oxidoreductase</fullName>
    </submittedName>
</protein>
<dbReference type="InterPro" id="IPR051260">
    <property type="entry name" value="Diverse_substr_monoxygenases"/>
</dbReference>
<keyword evidence="2 6" id="KW-0288">FMN</keyword>
<evidence type="ECO:0000256" key="2">
    <source>
        <dbReference type="ARBA" id="ARBA00022643"/>
    </source>
</evidence>
<dbReference type="GO" id="GO:0004497">
    <property type="term" value="F:monooxygenase activity"/>
    <property type="evidence" value="ECO:0007669"/>
    <property type="project" value="UniProtKB-KW"/>
</dbReference>
<dbReference type="PIRSF" id="PIRSF000337">
    <property type="entry name" value="NTA_MOA"/>
    <property type="match status" value="1"/>
</dbReference>
<dbReference type="SUPFAM" id="SSF51679">
    <property type="entry name" value="Bacterial luciferase-like"/>
    <property type="match status" value="1"/>
</dbReference>
<feature type="domain" description="Luciferase-like" evidence="7">
    <location>
        <begin position="33"/>
        <end position="388"/>
    </location>
</feature>
<accession>A0A556ANM4</accession>
<evidence type="ECO:0000256" key="4">
    <source>
        <dbReference type="ARBA" id="ARBA00023033"/>
    </source>
</evidence>
<dbReference type="Gene3D" id="3.20.20.30">
    <property type="entry name" value="Luciferase-like domain"/>
    <property type="match status" value="1"/>
</dbReference>
<comment type="similarity">
    <text evidence="5">Belongs to the NtaA/SnaA/DszA monooxygenase family.</text>
</comment>
<keyword evidence="1 6" id="KW-0285">Flavoprotein</keyword>
<organism evidence="8 9">
    <name type="scientific">Verticiella sediminum</name>
    <dbReference type="NCBI Taxonomy" id="1247510"/>
    <lineage>
        <taxon>Bacteria</taxon>
        <taxon>Pseudomonadati</taxon>
        <taxon>Pseudomonadota</taxon>
        <taxon>Betaproteobacteria</taxon>
        <taxon>Burkholderiales</taxon>
        <taxon>Alcaligenaceae</taxon>
        <taxon>Verticiella</taxon>
    </lineage>
</organism>
<sequence>MSGPKKQILVNAFTMNCVGHIHHGMWTHPRDRSLEHGELGYWLDLARTLERGLFDAVFIADIIGNYDVYGGNVDVTLRESVQMPVNDPWMLVSAMASVTEHLGFAVTANVGAEHPYTFARRLTTLDQLTRGRIGWNIVTGYLDSGARGLGLDGLAAHDTRYDRADDFLAVAYKLWEDSWDDDAVRADRAARLYADPDKVRPIQHDGPFYRAQGYHMSAPSPQRTPVLFQAGSSGRGQRFAARHAEGIFIHAPTPQAARKATRELRQAVADAGRDPYDVRIYVGIAVVPGATDAEAHDKLAEYLRHASPEGGVAHFAASTGIDFARYGLDEPIPYGESNAIQSAASAARERNATRRQLLEQHALGGRYHVVAGTPASIADELERWVDEGDIDGFNLTRIVTPESYQDFAELVVPELQARGRYRTAYAPGTLRERLLGGNGRLAPRHAGARAQRLADLTF</sequence>
<dbReference type="GO" id="GO:0016705">
    <property type="term" value="F:oxidoreductase activity, acting on paired donors, with incorporation or reduction of molecular oxygen"/>
    <property type="evidence" value="ECO:0007669"/>
    <property type="project" value="InterPro"/>
</dbReference>
<dbReference type="InterPro" id="IPR016215">
    <property type="entry name" value="NTA_MOA"/>
</dbReference>
<dbReference type="EMBL" id="VLTJ01000024">
    <property type="protein sequence ID" value="TSH94482.1"/>
    <property type="molecule type" value="Genomic_DNA"/>
</dbReference>
<dbReference type="AlphaFoldDB" id="A0A556ANM4"/>
<keyword evidence="4" id="KW-0503">Monooxygenase</keyword>
<evidence type="ECO:0000313" key="9">
    <source>
        <dbReference type="Proteomes" id="UP000318405"/>
    </source>
</evidence>
<reference evidence="8 9" key="1">
    <citation type="submission" date="2019-07" db="EMBL/GenBank/DDBJ databases">
        <title>Qingshengfaniella alkalisoli gen. nov., sp. nov., isolated from saline soil.</title>
        <authorList>
            <person name="Xu L."/>
            <person name="Huang X.-X."/>
            <person name="Sun J.-Q."/>
        </authorList>
    </citation>
    <scope>NUCLEOTIDE SEQUENCE [LARGE SCALE GENOMIC DNA]</scope>
    <source>
        <strain evidence="8 9">DSM 27279</strain>
    </source>
</reference>
<feature type="binding site" evidence="6">
    <location>
        <position position="233"/>
    </location>
    <ligand>
        <name>FMN</name>
        <dbReference type="ChEBI" id="CHEBI:58210"/>
    </ligand>
</feature>
<dbReference type="OrthoDB" id="4505903at2"/>
<dbReference type="NCBIfam" id="TIGR03860">
    <property type="entry name" value="FMN_nitrolo"/>
    <property type="match status" value="1"/>
</dbReference>
<evidence type="ECO:0000256" key="1">
    <source>
        <dbReference type="ARBA" id="ARBA00022630"/>
    </source>
</evidence>
<gene>
    <name evidence="8" type="ORF">FOZ76_12210</name>
</gene>
<evidence type="ECO:0000256" key="6">
    <source>
        <dbReference type="PIRSR" id="PIRSR000337-1"/>
    </source>
</evidence>
<dbReference type="PANTHER" id="PTHR30011">
    <property type="entry name" value="ALKANESULFONATE MONOOXYGENASE-RELATED"/>
    <property type="match status" value="1"/>
</dbReference>
<dbReference type="RefSeq" id="WP_143948543.1">
    <property type="nucleotide sequence ID" value="NZ_BAABMB010000001.1"/>
</dbReference>
<dbReference type="PANTHER" id="PTHR30011:SF16">
    <property type="entry name" value="C2H2 FINGER DOMAIN TRANSCRIPTION FACTOR (EUROFUNG)-RELATED"/>
    <property type="match status" value="1"/>
</dbReference>
<dbReference type="InterPro" id="IPR011251">
    <property type="entry name" value="Luciferase-like_dom"/>
</dbReference>
<keyword evidence="3" id="KW-0560">Oxidoreductase</keyword>
<feature type="binding site" evidence="6">
    <location>
        <position position="61"/>
    </location>
    <ligand>
        <name>FMN</name>
        <dbReference type="ChEBI" id="CHEBI:58210"/>
    </ligand>
</feature>
<feature type="binding site" evidence="6">
    <location>
        <position position="157"/>
    </location>
    <ligand>
        <name>FMN</name>
        <dbReference type="ChEBI" id="CHEBI:58210"/>
    </ligand>
</feature>